<dbReference type="Pfam" id="PF23237">
    <property type="entry name" value="HYR_4C"/>
    <property type="match status" value="4"/>
</dbReference>
<dbReference type="Proteomes" id="UP001597062">
    <property type="component" value="Unassembled WGS sequence"/>
</dbReference>
<evidence type="ECO:0000313" key="3">
    <source>
        <dbReference type="Proteomes" id="UP001597062"/>
    </source>
</evidence>
<protein>
    <submittedName>
        <fullName evidence="2">Gliding motility-associated C-terminal domain-containing protein</fullName>
    </submittedName>
</protein>
<dbReference type="InterPro" id="IPR026341">
    <property type="entry name" value="T9SS_type_B"/>
</dbReference>
<name>A0ABW3JNE3_9FLAO</name>
<dbReference type="RefSeq" id="WP_386104844.1">
    <property type="nucleotide sequence ID" value="NZ_JBHTJR010000014.1"/>
</dbReference>
<feature type="domain" description="HYR-like" evidence="1">
    <location>
        <begin position="22"/>
        <end position="92"/>
    </location>
</feature>
<dbReference type="InterPro" id="IPR057078">
    <property type="entry name" value="HYR-4C"/>
</dbReference>
<evidence type="ECO:0000259" key="1">
    <source>
        <dbReference type="Pfam" id="PF23237"/>
    </source>
</evidence>
<keyword evidence="3" id="KW-1185">Reference proteome</keyword>
<dbReference type="EMBL" id="JBHTJR010000014">
    <property type="protein sequence ID" value="MFD0992002.1"/>
    <property type="molecule type" value="Genomic_DNA"/>
</dbReference>
<dbReference type="PANTHER" id="PTHR24273:SF32">
    <property type="entry name" value="HYALIN"/>
    <property type="match status" value="1"/>
</dbReference>
<proteinExistence type="predicted"/>
<feature type="non-terminal residue" evidence="2">
    <location>
        <position position="1"/>
    </location>
</feature>
<feature type="domain" description="HYR-like" evidence="1">
    <location>
        <begin position="107"/>
        <end position="174"/>
    </location>
</feature>
<gene>
    <name evidence="2" type="ORF">ACFQ1U_02180</name>
</gene>
<reference evidence="3" key="1">
    <citation type="journal article" date="2019" name="Int. J. Syst. Evol. Microbiol.">
        <title>The Global Catalogue of Microorganisms (GCM) 10K type strain sequencing project: providing services to taxonomists for standard genome sequencing and annotation.</title>
        <authorList>
            <consortium name="The Broad Institute Genomics Platform"/>
            <consortium name="The Broad Institute Genome Sequencing Center for Infectious Disease"/>
            <person name="Wu L."/>
            <person name="Ma J."/>
        </authorList>
    </citation>
    <scope>NUCLEOTIDE SEQUENCE [LARGE SCALE GENOMIC DNA]</scope>
    <source>
        <strain evidence="3">CCUG 60527</strain>
    </source>
</reference>
<evidence type="ECO:0000313" key="2">
    <source>
        <dbReference type="EMBL" id="MFD0992002.1"/>
    </source>
</evidence>
<sequence length="688" mass="73679">STSHTQTITVEDTVAPVFNESLPTNVTVSCSEVPTAVTLTATDNCDTDVEVNYSENITGQDDACGSSYVIVRSWEVSDCSGNSTSHTQTITVEDTVAPVFNESLPIDVTVSCSEVPAAVTLTATDNCDTDVVVNYSENISGQDDACGSSYVIVRSWEVSDCSGNSTSHTQTITVEDTEAPVFNESLPTDVTVSCSEVPAAVTLTATDNCDIDVVVNYSENISGQDDACGSSYVIVRSWEVSDCSGNSTSHTQTITVEDTEAPVFNESLPTDVTVSCSEVPAAVTLTATDNCDTDVVVNYSENISGQDDACGSSYVIVRSWEVSDCSGNSTSHTQTITVEDTEAPVFNESLPTDVTVSCSEVPVAVTLTATDNCDTDVVVNYSENITGQDDACGSSYVIVRSWEVSDCSGNSTSHTQTITVEDTEAPELVTELQDISVTCDEIPEVPELEFTDNCSDTIIVDSFEETNTFDSSSNDYEIIREWIVSDTCGNSAIFSQIIYVSSSSSIIEFTDERCIDDGTINLNQYLVNGETGGEWIVSSGNTSVSDNIFDPSTGDLGIYEFTYNTLSGGCTSSVVVTIDINNDCLVLPCGQEDVDISKAVTPNGDEHNEFFEVAGVGECGFIIDVQIFNRWGARVYQSKNYQNNWNGRSTNSSFGSHNFLPAGTYYYIVTLKNSGLKPFTGAIYLGTN</sequence>
<feature type="domain" description="HYR-like" evidence="1">
    <location>
        <begin position="350"/>
        <end position="420"/>
    </location>
</feature>
<accession>A0ABW3JNE3</accession>
<dbReference type="Pfam" id="PF13585">
    <property type="entry name" value="CHU_C"/>
    <property type="match status" value="1"/>
</dbReference>
<dbReference type="NCBIfam" id="TIGR04131">
    <property type="entry name" value="Bac_Flav_CTERM"/>
    <property type="match status" value="1"/>
</dbReference>
<organism evidence="2 3">
    <name type="scientific">Tenacibaculum geojense</name>
    <dbReference type="NCBI Taxonomy" id="915352"/>
    <lineage>
        <taxon>Bacteria</taxon>
        <taxon>Pseudomonadati</taxon>
        <taxon>Bacteroidota</taxon>
        <taxon>Flavobacteriia</taxon>
        <taxon>Flavobacteriales</taxon>
        <taxon>Flavobacteriaceae</taxon>
        <taxon>Tenacibaculum</taxon>
    </lineage>
</organism>
<feature type="domain" description="HYR-like" evidence="1">
    <location>
        <begin position="268"/>
        <end position="338"/>
    </location>
</feature>
<comment type="caution">
    <text evidence="2">The sequence shown here is derived from an EMBL/GenBank/DDBJ whole genome shotgun (WGS) entry which is preliminary data.</text>
</comment>
<dbReference type="PANTHER" id="PTHR24273">
    <property type="entry name" value="FI04643P-RELATED"/>
    <property type="match status" value="1"/>
</dbReference>